<name>A0A821TQ66_9BILA</name>
<dbReference type="EMBL" id="CAJOBP010069069">
    <property type="protein sequence ID" value="CAF4876622.1"/>
    <property type="molecule type" value="Genomic_DNA"/>
</dbReference>
<evidence type="ECO:0000256" key="2">
    <source>
        <dbReference type="ARBA" id="ARBA00023043"/>
    </source>
</evidence>
<keyword evidence="5" id="KW-1185">Reference proteome</keyword>
<feature type="non-terminal residue" evidence="4">
    <location>
        <position position="70"/>
    </location>
</feature>
<comment type="caution">
    <text evidence="4">The sequence shown here is derived from an EMBL/GenBank/DDBJ whole genome shotgun (WGS) entry which is preliminary data.</text>
</comment>
<evidence type="ECO:0000256" key="1">
    <source>
        <dbReference type="ARBA" id="ARBA00022737"/>
    </source>
</evidence>
<feature type="repeat" description="ANK" evidence="3">
    <location>
        <begin position="22"/>
        <end position="54"/>
    </location>
</feature>
<gene>
    <name evidence="4" type="ORF">UJA718_LOCUS44513</name>
</gene>
<evidence type="ECO:0000313" key="4">
    <source>
        <dbReference type="EMBL" id="CAF4876622.1"/>
    </source>
</evidence>
<dbReference type="Pfam" id="PF12796">
    <property type="entry name" value="Ank_2"/>
    <property type="match status" value="1"/>
</dbReference>
<organism evidence="4 5">
    <name type="scientific">Rotaria socialis</name>
    <dbReference type="NCBI Taxonomy" id="392032"/>
    <lineage>
        <taxon>Eukaryota</taxon>
        <taxon>Metazoa</taxon>
        <taxon>Spiralia</taxon>
        <taxon>Gnathifera</taxon>
        <taxon>Rotifera</taxon>
        <taxon>Eurotatoria</taxon>
        <taxon>Bdelloidea</taxon>
        <taxon>Philodinida</taxon>
        <taxon>Philodinidae</taxon>
        <taxon>Rotaria</taxon>
    </lineage>
</organism>
<dbReference type="InterPro" id="IPR002110">
    <property type="entry name" value="Ankyrin_rpt"/>
</dbReference>
<sequence>KELELIVGHGANVNEVDVRNEDKFTPLHWAAHSGSLECMHWLLWQAADVDATTPKGWTPIHIASIRGHDA</sequence>
<dbReference type="PANTHER" id="PTHR24161:SF121">
    <property type="entry name" value="M-PHASE PHOSPHOPROTEIN 8"/>
    <property type="match status" value="1"/>
</dbReference>
<dbReference type="SMART" id="SM00248">
    <property type="entry name" value="ANK"/>
    <property type="match status" value="1"/>
</dbReference>
<proteinExistence type="predicted"/>
<reference evidence="4" key="1">
    <citation type="submission" date="2021-02" db="EMBL/GenBank/DDBJ databases">
        <authorList>
            <person name="Nowell W R."/>
        </authorList>
    </citation>
    <scope>NUCLEOTIDE SEQUENCE</scope>
</reference>
<evidence type="ECO:0000313" key="5">
    <source>
        <dbReference type="Proteomes" id="UP000663873"/>
    </source>
</evidence>
<accession>A0A821TQ66</accession>
<dbReference type="Proteomes" id="UP000663873">
    <property type="component" value="Unassembled WGS sequence"/>
</dbReference>
<dbReference type="PROSITE" id="PS50088">
    <property type="entry name" value="ANK_REPEAT"/>
    <property type="match status" value="1"/>
</dbReference>
<keyword evidence="2 3" id="KW-0040">ANK repeat</keyword>
<dbReference type="InterPro" id="IPR036770">
    <property type="entry name" value="Ankyrin_rpt-contain_sf"/>
</dbReference>
<protein>
    <submittedName>
        <fullName evidence="4">Uncharacterized protein</fullName>
    </submittedName>
</protein>
<feature type="non-terminal residue" evidence="4">
    <location>
        <position position="1"/>
    </location>
</feature>
<dbReference type="AlphaFoldDB" id="A0A821TQ66"/>
<evidence type="ECO:0000256" key="3">
    <source>
        <dbReference type="PROSITE-ProRule" id="PRU00023"/>
    </source>
</evidence>
<dbReference type="PANTHER" id="PTHR24161">
    <property type="entry name" value="ANK_REP_REGION DOMAIN-CONTAINING PROTEIN-RELATED"/>
    <property type="match status" value="1"/>
</dbReference>
<dbReference type="PROSITE" id="PS50297">
    <property type="entry name" value="ANK_REP_REGION"/>
    <property type="match status" value="1"/>
</dbReference>
<dbReference type="Gene3D" id="1.25.40.20">
    <property type="entry name" value="Ankyrin repeat-containing domain"/>
    <property type="match status" value="1"/>
</dbReference>
<dbReference type="SUPFAM" id="SSF48403">
    <property type="entry name" value="Ankyrin repeat"/>
    <property type="match status" value="1"/>
</dbReference>
<keyword evidence="1" id="KW-0677">Repeat</keyword>